<name>A0AAD5DI13_9CHLO</name>
<accession>A0AAD5DI13</accession>
<dbReference type="EMBL" id="JADXDR010000176">
    <property type="protein sequence ID" value="KAI7836783.1"/>
    <property type="molecule type" value="Genomic_DNA"/>
</dbReference>
<dbReference type="AlphaFoldDB" id="A0AAD5DI13"/>
<evidence type="ECO:0000313" key="2">
    <source>
        <dbReference type="Proteomes" id="UP001205105"/>
    </source>
</evidence>
<sequence length="258" mass="28117">MAALHALLGDNWQAAADAAAPQPSLLRLASHLWTPELVIACQQLAQTGLEPEMRLALIKVAQTRGWLEWRKVATFVCSLELLSVLLGSWQAAAEVVRADDSLLSLPDTVAMRHAVASLSTAGLERHQLLRLLKGAAGRNIYAETITAIAEQLYGGDWRAAALKWLEDPSLAVQSEYRLQLALRSLQRMGVELTNDRGRERVLQFVTGEPAAAQGWRVTVPDGTPADERRAAALTALEDVQGSELWAAGLNRSSASWQR</sequence>
<dbReference type="Proteomes" id="UP001205105">
    <property type="component" value="Unassembled WGS sequence"/>
</dbReference>
<protein>
    <submittedName>
        <fullName evidence="1">Uncharacterized protein</fullName>
    </submittedName>
</protein>
<comment type="caution">
    <text evidence="1">The sequence shown here is derived from an EMBL/GenBank/DDBJ whole genome shotgun (WGS) entry which is preliminary data.</text>
</comment>
<proteinExistence type="predicted"/>
<organism evidence="1 2">
    <name type="scientific">Chlorella ohadii</name>
    <dbReference type="NCBI Taxonomy" id="2649997"/>
    <lineage>
        <taxon>Eukaryota</taxon>
        <taxon>Viridiplantae</taxon>
        <taxon>Chlorophyta</taxon>
        <taxon>core chlorophytes</taxon>
        <taxon>Trebouxiophyceae</taxon>
        <taxon>Chlorellales</taxon>
        <taxon>Chlorellaceae</taxon>
        <taxon>Chlorella clade</taxon>
        <taxon>Chlorella</taxon>
    </lineage>
</organism>
<evidence type="ECO:0000313" key="1">
    <source>
        <dbReference type="EMBL" id="KAI7836783.1"/>
    </source>
</evidence>
<reference evidence="1" key="1">
    <citation type="submission" date="2020-11" db="EMBL/GenBank/DDBJ databases">
        <title>Chlorella ohadii genome sequencing and assembly.</title>
        <authorList>
            <person name="Murik O."/>
            <person name="Treves H."/>
            <person name="Kedem I."/>
            <person name="Shotland Y."/>
            <person name="Kaplan A."/>
        </authorList>
    </citation>
    <scope>NUCLEOTIDE SEQUENCE</scope>
    <source>
        <strain evidence="1">1</strain>
    </source>
</reference>
<gene>
    <name evidence="1" type="ORF">COHA_009363</name>
</gene>
<keyword evidence="2" id="KW-1185">Reference proteome</keyword>